<dbReference type="Pfam" id="PF01467">
    <property type="entry name" value="CTP_transf_like"/>
    <property type="match status" value="1"/>
</dbReference>
<dbReference type="RefSeq" id="WP_386669304.1">
    <property type="nucleotide sequence ID" value="NZ_JBHLTG010000003.1"/>
</dbReference>
<evidence type="ECO:0000256" key="8">
    <source>
        <dbReference type="ARBA" id="ARBA00022840"/>
    </source>
</evidence>
<dbReference type="InterPro" id="IPR005248">
    <property type="entry name" value="NadD/NMNAT"/>
</dbReference>
<name>A0ABV6RPS4_9GAMM</name>
<evidence type="ECO:0000256" key="7">
    <source>
        <dbReference type="ARBA" id="ARBA00022741"/>
    </source>
</evidence>
<comment type="pathway">
    <text evidence="2 11">Cofactor biosynthesis; NAD(+) biosynthesis; deamido-NAD(+) from nicotinate D-ribonucleotide: step 1/1.</text>
</comment>
<dbReference type="InterPro" id="IPR014729">
    <property type="entry name" value="Rossmann-like_a/b/a_fold"/>
</dbReference>
<dbReference type="NCBIfam" id="NF000839">
    <property type="entry name" value="PRK00071.1-1"/>
    <property type="match status" value="1"/>
</dbReference>
<dbReference type="InterPro" id="IPR004821">
    <property type="entry name" value="Cyt_trans-like"/>
</dbReference>
<evidence type="ECO:0000256" key="11">
    <source>
        <dbReference type="HAMAP-Rule" id="MF_00244"/>
    </source>
</evidence>
<dbReference type="PANTHER" id="PTHR39321:SF3">
    <property type="entry name" value="PHOSPHOPANTETHEINE ADENYLYLTRANSFERASE"/>
    <property type="match status" value="1"/>
</dbReference>
<dbReference type="NCBIfam" id="TIGR00482">
    <property type="entry name" value="nicotinate (nicotinamide) nucleotide adenylyltransferase"/>
    <property type="match status" value="1"/>
</dbReference>
<dbReference type="NCBIfam" id="TIGR00125">
    <property type="entry name" value="cyt_tran_rel"/>
    <property type="match status" value="1"/>
</dbReference>
<dbReference type="CDD" id="cd02165">
    <property type="entry name" value="NMNAT"/>
    <property type="match status" value="1"/>
</dbReference>
<keyword evidence="14" id="KW-1185">Reference proteome</keyword>
<evidence type="ECO:0000256" key="3">
    <source>
        <dbReference type="ARBA" id="ARBA00009014"/>
    </source>
</evidence>
<evidence type="ECO:0000256" key="6">
    <source>
        <dbReference type="ARBA" id="ARBA00022695"/>
    </source>
</evidence>
<evidence type="ECO:0000313" key="13">
    <source>
        <dbReference type="EMBL" id="MFC0678985.1"/>
    </source>
</evidence>
<evidence type="ECO:0000256" key="1">
    <source>
        <dbReference type="ARBA" id="ARBA00002324"/>
    </source>
</evidence>
<sequence length="229" mass="24379">MASGEARADELLLLYGGTFDPVHHGHLAIARSARDRLDTVVNLMPAADPPHRSLPGANAGHRANMLDLAVSSEPGLVVDRRELVRSGRSYTVDTLRELRARAPQSRPVALLLGADSFAGLPQWKQWRALFGLAHFVVAERPGSDLAAGLAAELAAELAARETADPQRLRTRLSGAVLRLHQPLIAASATQVRQAIAAGGDWQALVPASVAEYIVHHRLYAAEGAASAPL</sequence>
<accession>A0ABV6RPS4</accession>
<protein>
    <recommendedName>
        <fullName evidence="11">Probable nicotinate-nucleotide adenylyltransferase</fullName>
        <ecNumber evidence="11">2.7.7.18</ecNumber>
    </recommendedName>
    <alternativeName>
        <fullName evidence="11">Deamido-NAD(+) diphosphorylase</fullName>
    </alternativeName>
    <alternativeName>
        <fullName evidence="11">Deamido-NAD(+) pyrophosphorylase</fullName>
    </alternativeName>
    <alternativeName>
        <fullName evidence="11">Nicotinate mononucleotide adenylyltransferase</fullName>
        <shortName evidence="11">NaMN adenylyltransferase</shortName>
    </alternativeName>
</protein>
<proteinExistence type="inferred from homology"/>
<dbReference type="HAMAP" id="MF_00244">
    <property type="entry name" value="NaMN_adenylyltr"/>
    <property type="match status" value="1"/>
</dbReference>
<comment type="catalytic activity">
    <reaction evidence="10 11">
        <text>nicotinate beta-D-ribonucleotide + ATP + H(+) = deamido-NAD(+) + diphosphate</text>
        <dbReference type="Rhea" id="RHEA:22860"/>
        <dbReference type="ChEBI" id="CHEBI:15378"/>
        <dbReference type="ChEBI" id="CHEBI:30616"/>
        <dbReference type="ChEBI" id="CHEBI:33019"/>
        <dbReference type="ChEBI" id="CHEBI:57502"/>
        <dbReference type="ChEBI" id="CHEBI:58437"/>
        <dbReference type="EC" id="2.7.7.18"/>
    </reaction>
</comment>
<keyword evidence="6 11" id="KW-0548">Nucleotidyltransferase</keyword>
<dbReference type="PANTHER" id="PTHR39321">
    <property type="entry name" value="NICOTINATE-NUCLEOTIDE ADENYLYLTRANSFERASE-RELATED"/>
    <property type="match status" value="1"/>
</dbReference>
<organism evidence="13 14">
    <name type="scientific">Lysobacter korlensis</name>
    <dbReference type="NCBI Taxonomy" id="553636"/>
    <lineage>
        <taxon>Bacteria</taxon>
        <taxon>Pseudomonadati</taxon>
        <taxon>Pseudomonadota</taxon>
        <taxon>Gammaproteobacteria</taxon>
        <taxon>Lysobacterales</taxon>
        <taxon>Lysobacteraceae</taxon>
        <taxon>Lysobacter</taxon>
    </lineage>
</organism>
<comment type="caution">
    <text evidence="13">The sequence shown here is derived from an EMBL/GenBank/DDBJ whole genome shotgun (WGS) entry which is preliminary data.</text>
</comment>
<keyword evidence="9 11" id="KW-0520">NAD</keyword>
<evidence type="ECO:0000256" key="4">
    <source>
        <dbReference type="ARBA" id="ARBA00022642"/>
    </source>
</evidence>
<dbReference type="GO" id="GO:0004515">
    <property type="term" value="F:nicotinate-nucleotide adenylyltransferase activity"/>
    <property type="evidence" value="ECO:0007669"/>
    <property type="project" value="UniProtKB-EC"/>
</dbReference>
<dbReference type="Gene3D" id="3.40.50.620">
    <property type="entry name" value="HUPs"/>
    <property type="match status" value="1"/>
</dbReference>
<feature type="domain" description="Cytidyltransferase-like" evidence="12">
    <location>
        <begin position="14"/>
        <end position="193"/>
    </location>
</feature>
<evidence type="ECO:0000256" key="2">
    <source>
        <dbReference type="ARBA" id="ARBA00005019"/>
    </source>
</evidence>
<comment type="function">
    <text evidence="1 11">Catalyzes the reversible adenylation of nicotinate mononucleotide (NaMN) to nicotinic acid adenine dinucleotide (NaAD).</text>
</comment>
<dbReference type="SUPFAM" id="SSF52374">
    <property type="entry name" value="Nucleotidylyl transferase"/>
    <property type="match status" value="1"/>
</dbReference>
<evidence type="ECO:0000259" key="12">
    <source>
        <dbReference type="Pfam" id="PF01467"/>
    </source>
</evidence>
<evidence type="ECO:0000313" key="14">
    <source>
        <dbReference type="Proteomes" id="UP001589896"/>
    </source>
</evidence>
<comment type="similarity">
    <text evidence="3 11">Belongs to the NadD family.</text>
</comment>
<keyword evidence="7 11" id="KW-0547">Nucleotide-binding</keyword>
<evidence type="ECO:0000256" key="10">
    <source>
        <dbReference type="ARBA" id="ARBA00048721"/>
    </source>
</evidence>
<dbReference type="Proteomes" id="UP001589896">
    <property type="component" value="Unassembled WGS sequence"/>
</dbReference>
<dbReference type="EC" id="2.7.7.18" evidence="11"/>
<gene>
    <name evidence="11 13" type="primary">nadD</name>
    <name evidence="13" type="ORF">ACFFGH_14155</name>
</gene>
<evidence type="ECO:0000256" key="5">
    <source>
        <dbReference type="ARBA" id="ARBA00022679"/>
    </source>
</evidence>
<keyword evidence="8 11" id="KW-0067">ATP-binding</keyword>
<keyword evidence="5 11" id="KW-0808">Transferase</keyword>
<evidence type="ECO:0000256" key="9">
    <source>
        <dbReference type="ARBA" id="ARBA00023027"/>
    </source>
</evidence>
<keyword evidence="4 11" id="KW-0662">Pyridine nucleotide biosynthesis</keyword>
<dbReference type="EMBL" id="JBHLTG010000003">
    <property type="protein sequence ID" value="MFC0678985.1"/>
    <property type="molecule type" value="Genomic_DNA"/>
</dbReference>
<reference evidence="13 14" key="1">
    <citation type="submission" date="2024-09" db="EMBL/GenBank/DDBJ databases">
        <authorList>
            <person name="Sun Q."/>
            <person name="Mori K."/>
        </authorList>
    </citation>
    <scope>NUCLEOTIDE SEQUENCE [LARGE SCALE GENOMIC DNA]</scope>
    <source>
        <strain evidence="13 14">KCTC 23076</strain>
    </source>
</reference>